<accession>A0A7M1XLE7</accession>
<evidence type="ECO:0000313" key="8">
    <source>
        <dbReference type="Proteomes" id="UP000593591"/>
    </source>
</evidence>
<dbReference type="GO" id="GO:0043024">
    <property type="term" value="F:ribosomal small subunit binding"/>
    <property type="evidence" value="ECO:0007669"/>
    <property type="project" value="TreeGrafter"/>
</dbReference>
<sequence>MKFQYVCKEVSLTPAMRKSCEEKLAKFERYFRSEGEVNCVVTILIRPNRIKSVEVAMSTVDGFYLRAQAKDRDFYNAVDETVEKLEGQMRKIKTQINKSTKHNSLSENIYLDQIVADEAEEDAFEIVRRKSLSLTPMDEEEALARMDALGHSFFIYLDSATGLVNVIYEREDHGYGVIEIEK</sequence>
<keyword evidence="5" id="KW-0175">Coiled coil</keyword>
<comment type="similarity">
    <text evidence="4">Belongs to the HPF/YfiA ribosome-associated protein family. Long HPF subfamily.</text>
</comment>
<keyword evidence="1 4" id="KW-0810">Translation regulation</keyword>
<protein>
    <recommendedName>
        <fullName evidence="3 4">Ribosome hibernation promoting factor</fullName>
        <shortName evidence="4">HPF</shortName>
    </recommendedName>
</protein>
<dbReference type="GO" id="GO:0045900">
    <property type="term" value="P:negative regulation of translational elongation"/>
    <property type="evidence" value="ECO:0007669"/>
    <property type="project" value="TreeGrafter"/>
</dbReference>
<evidence type="ECO:0000256" key="1">
    <source>
        <dbReference type="ARBA" id="ARBA00022845"/>
    </source>
</evidence>
<dbReference type="Gene3D" id="3.30.505.50">
    <property type="entry name" value="Sigma 54 modulation/S30EA ribosomal protein, C-terminal domain"/>
    <property type="match status" value="1"/>
</dbReference>
<dbReference type="SUPFAM" id="SSF69754">
    <property type="entry name" value="Ribosome binding protein Y (YfiA homologue)"/>
    <property type="match status" value="1"/>
</dbReference>
<comment type="subunit">
    <text evidence="4">Interacts with 100S ribosomes.</text>
</comment>
<evidence type="ECO:0000256" key="3">
    <source>
        <dbReference type="ARBA" id="ARBA00041148"/>
    </source>
</evidence>
<gene>
    <name evidence="7" type="primary">raiA</name>
    <name evidence="4" type="synonym">hpf</name>
    <name evidence="7" type="ORF">DYE49_00165</name>
</gene>
<feature type="coiled-coil region" evidence="5">
    <location>
        <begin position="75"/>
        <end position="102"/>
    </location>
</feature>
<dbReference type="Gene3D" id="3.30.160.100">
    <property type="entry name" value="Ribosome hibernation promotion factor-like"/>
    <property type="match status" value="1"/>
</dbReference>
<dbReference type="InterPro" id="IPR050574">
    <property type="entry name" value="HPF/YfiA_ribosome-assoc"/>
</dbReference>
<feature type="domain" description="Sigma 54 modulation/S30EA ribosomal protein C-terminal" evidence="6">
    <location>
        <begin position="122"/>
        <end position="177"/>
    </location>
</feature>
<dbReference type="InterPro" id="IPR003489">
    <property type="entry name" value="RHF/RaiA"/>
</dbReference>
<reference evidence="7 8" key="1">
    <citation type="submission" date="2018-08" db="EMBL/GenBank/DDBJ databases">
        <title>The first complete genome of Treponema rectale (CHPAT), a commensal spirochete of the bovine rectum.</title>
        <authorList>
            <person name="Staton G.J."/>
            <person name="Clegg S.R."/>
            <person name="Carter S.D."/>
            <person name="Radford A.D."/>
            <person name="Darby A."/>
            <person name="Hall N."/>
            <person name="Birtles R.J."/>
            <person name="Evans N.J."/>
        </authorList>
    </citation>
    <scope>NUCLEOTIDE SEQUENCE [LARGE SCALE GENOMIC DNA]</scope>
    <source>
        <strain evidence="7 8">CHPA</strain>
    </source>
</reference>
<dbReference type="InterPro" id="IPR038416">
    <property type="entry name" value="Ribosom_S30AE_C_sf"/>
</dbReference>
<dbReference type="GO" id="GO:0022627">
    <property type="term" value="C:cytosolic small ribosomal subunit"/>
    <property type="evidence" value="ECO:0007669"/>
    <property type="project" value="TreeGrafter"/>
</dbReference>
<dbReference type="PANTHER" id="PTHR33231">
    <property type="entry name" value="30S RIBOSOMAL PROTEIN"/>
    <property type="match status" value="1"/>
</dbReference>
<evidence type="ECO:0000256" key="2">
    <source>
        <dbReference type="ARBA" id="ARBA00038695"/>
    </source>
</evidence>
<name>A0A7M1XLE7_9SPIR</name>
<dbReference type="InterPro" id="IPR036567">
    <property type="entry name" value="RHF-like"/>
</dbReference>
<organism evidence="7 8">
    <name type="scientific">Treponema rectale</name>
    <dbReference type="NCBI Taxonomy" id="744512"/>
    <lineage>
        <taxon>Bacteria</taxon>
        <taxon>Pseudomonadati</taxon>
        <taxon>Spirochaetota</taxon>
        <taxon>Spirochaetia</taxon>
        <taxon>Spirochaetales</taxon>
        <taxon>Treponemataceae</taxon>
        <taxon>Treponema</taxon>
    </lineage>
</organism>
<dbReference type="KEGG" id="trc:DYE49_00165"/>
<dbReference type="Pfam" id="PF16321">
    <property type="entry name" value="Ribosom_S30AE_C"/>
    <property type="match status" value="1"/>
</dbReference>
<comment type="subcellular location">
    <subcellularLocation>
        <location evidence="4">Cytoplasm</location>
    </subcellularLocation>
</comment>
<comment type="function">
    <text evidence="4">Required for dimerization of active 70S ribosomes into 100S ribosomes in stationary phase; 100S ribosomes are translationally inactive and sometimes present during exponential growth.</text>
</comment>
<evidence type="ECO:0000259" key="6">
    <source>
        <dbReference type="Pfam" id="PF16321"/>
    </source>
</evidence>
<dbReference type="CDD" id="cd00552">
    <property type="entry name" value="RaiA"/>
    <property type="match status" value="1"/>
</dbReference>
<comment type="subunit">
    <text evidence="2">Associates exclusively with 100S ribosomes, which are dimers of 70S ribosomes.</text>
</comment>
<evidence type="ECO:0000313" key="7">
    <source>
        <dbReference type="EMBL" id="QOS38952.1"/>
    </source>
</evidence>
<dbReference type="PANTHER" id="PTHR33231:SF1">
    <property type="entry name" value="30S RIBOSOMAL PROTEIN"/>
    <property type="match status" value="1"/>
</dbReference>
<proteinExistence type="inferred from homology"/>
<dbReference type="NCBIfam" id="TIGR00741">
    <property type="entry name" value="yfiA"/>
    <property type="match status" value="1"/>
</dbReference>
<evidence type="ECO:0000256" key="4">
    <source>
        <dbReference type="HAMAP-Rule" id="MF_00839"/>
    </source>
</evidence>
<dbReference type="EMBL" id="CP031517">
    <property type="protein sequence ID" value="QOS38952.1"/>
    <property type="molecule type" value="Genomic_DNA"/>
</dbReference>
<dbReference type="InterPro" id="IPR032528">
    <property type="entry name" value="Ribosom_S30AE_C"/>
</dbReference>
<dbReference type="InterPro" id="IPR034694">
    <property type="entry name" value="HPF_long/plastid"/>
</dbReference>
<dbReference type="Proteomes" id="UP000593591">
    <property type="component" value="Chromosome"/>
</dbReference>
<dbReference type="HAMAP" id="MF_00839">
    <property type="entry name" value="HPF"/>
    <property type="match status" value="1"/>
</dbReference>
<dbReference type="AlphaFoldDB" id="A0A7M1XLE7"/>
<evidence type="ECO:0000256" key="5">
    <source>
        <dbReference type="SAM" id="Coils"/>
    </source>
</evidence>
<keyword evidence="4" id="KW-0963">Cytoplasm</keyword>
<dbReference type="Pfam" id="PF02482">
    <property type="entry name" value="Ribosomal_S30AE"/>
    <property type="match status" value="1"/>
</dbReference>